<dbReference type="EMBL" id="AMZH03002045">
    <property type="protein sequence ID" value="RRT76982.1"/>
    <property type="molecule type" value="Genomic_DNA"/>
</dbReference>
<comment type="caution">
    <text evidence="2">The sequence shown here is derived from an EMBL/GenBank/DDBJ whole genome shotgun (WGS) entry which is preliminary data.</text>
</comment>
<feature type="compositionally biased region" description="Basic and acidic residues" evidence="1">
    <location>
        <begin position="23"/>
        <end position="44"/>
    </location>
</feature>
<name>A0A427ALF1_ENSVE</name>
<sequence length="114" mass="12843">MRNQPVTIDFDRRRPTSSSLNQGREKEEEERSQLREGERRRGEHGFLPASHDPLPAGDFFSCAGRRNVSPQGEYERGDASVHTPGSGYVLLHHVMGETDGERGVWSYVSTSPFL</sequence>
<dbReference type="Proteomes" id="UP000287651">
    <property type="component" value="Unassembled WGS sequence"/>
</dbReference>
<reference evidence="2 3" key="1">
    <citation type="journal article" date="2014" name="Agronomy (Basel)">
        <title>A Draft Genome Sequence for Ensete ventricosum, the Drought-Tolerant Tree Against Hunger.</title>
        <authorList>
            <person name="Harrison J."/>
            <person name="Moore K.A."/>
            <person name="Paszkiewicz K."/>
            <person name="Jones T."/>
            <person name="Grant M."/>
            <person name="Ambacheew D."/>
            <person name="Muzemil S."/>
            <person name="Studholme D.J."/>
        </authorList>
    </citation>
    <scope>NUCLEOTIDE SEQUENCE [LARGE SCALE GENOMIC DNA]</scope>
</reference>
<protein>
    <submittedName>
        <fullName evidence="2">Uncharacterized protein</fullName>
    </submittedName>
</protein>
<proteinExistence type="predicted"/>
<organism evidence="2 3">
    <name type="scientific">Ensete ventricosum</name>
    <name type="common">Abyssinian banana</name>
    <name type="synonym">Musa ensete</name>
    <dbReference type="NCBI Taxonomy" id="4639"/>
    <lineage>
        <taxon>Eukaryota</taxon>
        <taxon>Viridiplantae</taxon>
        <taxon>Streptophyta</taxon>
        <taxon>Embryophyta</taxon>
        <taxon>Tracheophyta</taxon>
        <taxon>Spermatophyta</taxon>
        <taxon>Magnoliopsida</taxon>
        <taxon>Liliopsida</taxon>
        <taxon>Zingiberales</taxon>
        <taxon>Musaceae</taxon>
        <taxon>Ensete</taxon>
    </lineage>
</organism>
<feature type="region of interest" description="Disordered" evidence="1">
    <location>
        <begin position="1"/>
        <end position="58"/>
    </location>
</feature>
<evidence type="ECO:0000256" key="1">
    <source>
        <dbReference type="SAM" id="MobiDB-lite"/>
    </source>
</evidence>
<accession>A0A427ALF1</accession>
<gene>
    <name evidence="2" type="ORF">B296_00029347</name>
</gene>
<dbReference type="AlphaFoldDB" id="A0A427ALF1"/>
<evidence type="ECO:0000313" key="2">
    <source>
        <dbReference type="EMBL" id="RRT76982.1"/>
    </source>
</evidence>
<evidence type="ECO:0000313" key="3">
    <source>
        <dbReference type="Proteomes" id="UP000287651"/>
    </source>
</evidence>